<proteinExistence type="predicted"/>
<evidence type="ECO:0000313" key="2">
    <source>
        <dbReference type="EMBL" id="QNR25394.1"/>
    </source>
</evidence>
<keyword evidence="1" id="KW-0732">Signal</keyword>
<keyword evidence="3" id="KW-1185">Reference proteome</keyword>
<evidence type="ECO:0000256" key="1">
    <source>
        <dbReference type="SAM" id="SignalP"/>
    </source>
</evidence>
<reference evidence="2 3" key="1">
    <citation type="submission" date="2020-08" db="EMBL/GenBank/DDBJ databases">
        <title>Croceimicrobium hydrocarbonivorans gen. nov., sp. nov., a novel marine bacterium isolated from a bacterial consortium that degrades polyethylene terephthalate.</title>
        <authorList>
            <person name="Liu R."/>
        </authorList>
    </citation>
    <scope>NUCLEOTIDE SEQUENCE [LARGE SCALE GENOMIC DNA]</scope>
    <source>
        <strain evidence="2 3">A20-9</strain>
    </source>
</reference>
<dbReference type="Proteomes" id="UP000516305">
    <property type="component" value="Chromosome"/>
</dbReference>
<accession>A0A7H0VI46</accession>
<dbReference type="Pfam" id="PF11751">
    <property type="entry name" value="PorP_SprF"/>
    <property type="match status" value="1"/>
</dbReference>
<feature type="chain" id="PRO_5028965297" evidence="1">
    <location>
        <begin position="19"/>
        <end position="315"/>
    </location>
</feature>
<sequence length="315" mass="34275">MKKFYLIMVLAFPLFALAQQDVQFSQYMFNRVYYNPGVAGSGGAICINGLHRSQWVGFEGAPITQNININAPFKKLHGGIGLSIVNDQIGFFNNISARLMYGYQIDLSTGTLGIGLGASFLNNQIASTGWIPSDGVNGALDPGVYGLNETGFQVDGIFGIYYESQNIWGGISSTRVIESSTDVGSFNGLSSTFIRNARHYYLMGGYNWAVPASNWELRPSMLLKLTSGSTTFDINAMGVYNNKFWGGVTYRLQDAVAVMIGWQATPGFKLGYSYDVATSALSTRGGGSHEIMASYCFKIVIPPPTTGSHKNPRFL</sequence>
<organism evidence="2 3">
    <name type="scientific">Croceimicrobium hydrocarbonivorans</name>
    <dbReference type="NCBI Taxonomy" id="2761580"/>
    <lineage>
        <taxon>Bacteria</taxon>
        <taxon>Pseudomonadati</taxon>
        <taxon>Bacteroidota</taxon>
        <taxon>Flavobacteriia</taxon>
        <taxon>Flavobacteriales</taxon>
        <taxon>Owenweeksiaceae</taxon>
        <taxon>Croceimicrobium</taxon>
    </lineage>
</organism>
<dbReference type="RefSeq" id="WP_210759921.1">
    <property type="nucleotide sequence ID" value="NZ_CP060139.1"/>
</dbReference>
<dbReference type="AlphaFoldDB" id="A0A7H0VI46"/>
<name>A0A7H0VI46_9FLAO</name>
<gene>
    <name evidence="2" type="ORF">H4K34_06015</name>
</gene>
<protein>
    <submittedName>
        <fullName evidence="2">Type IX secretion system membrane protein PorP/SprF</fullName>
    </submittedName>
</protein>
<feature type="signal peptide" evidence="1">
    <location>
        <begin position="1"/>
        <end position="18"/>
    </location>
</feature>
<dbReference type="InterPro" id="IPR019861">
    <property type="entry name" value="PorP/SprF_Bacteroidetes"/>
</dbReference>
<dbReference type="NCBIfam" id="TIGR03519">
    <property type="entry name" value="T9SS_PorP_fam"/>
    <property type="match status" value="1"/>
</dbReference>
<evidence type="ECO:0000313" key="3">
    <source>
        <dbReference type="Proteomes" id="UP000516305"/>
    </source>
</evidence>
<dbReference type="KEGG" id="chyd:H4K34_06015"/>
<dbReference type="EMBL" id="CP060139">
    <property type="protein sequence ID" value="QNR25394.1"/>
    <property type="molecule type" value="Genomic_DNA"/>
</dbReference>